<gene>
    <name evidence="3" type="ORF">ACFO1S_12990</name>
</gene>
<organism evidence="3 4">
    <name type="scientific">Cohnella boryungensis</name>
    <dbReference type="NCBI Taxonomy" id="768479"/>
    <lineage>
        <taxon>Bacteria</taxon>
        <taxon>Bacillati</taxon>
        <taxon>Bacillota</taxon>
        <taxon>Bacilli</taxon>
        <taxon>Bacillales</taxon>
        <taxon>Paenibacillaceae</taxon>
        <taxon>Cohnella</taxon>
    </lineage>
</organism>
<dbReference type="Proteomes" id="UP001595755">
    <property type="component" value="Unassembled WGS sequence"/>
</dbReference>
<dbReference type="EMBL" id="JBHSED010000022">
    <property type="protein sequence ID" value="MFC4304346.1"/>
    <property type="molecule type" value="Genomic_DNA"/>
</dbReference>
<dbReference type="Pfam" id="PF00027">
    <property type="entry name" value="cNMP_binding"/>
    <property type="match status" value="1"/>
</dbReference>
<dbReference type="InterPro" id="IPR000595">
    <property type="entry name" value="cNMP-bd_dom"/>
</dbReference>
<reference evidence="4" key="1">
    <citation type="journal article" date="2019" name="Int. J. Syst. Evol. Microbiol.">
        <title>The Global Catalogue of Microorganisms (GCM) 10K type strain sequencing project: providing services to taxonomists for standard genome sequencing and annotation.</title>
        <authorList>
            <consortium name="The Broad Institute Genomics Platform"/>
            <consortium name="The Broad Institute Genome Sequencing Center for Infectious Disease"/>
            <person name="Wu L."/>
            <person name="Ma J."/>
        </authorList>
    </citation>
    <scope>NUCLEOTIDE SEQUENCE [LARGE SCALE GENOMIC DNA]</scope>
    <source>
        <strain evidence="4">CGMCC 4.1641</strain>
    </source>
</reference>
<dbReference type="InterPro" id="IPR018490">
    <property type="entry name" value="cNMP-bd_dom_sf"/>
</dbReference>
<dbReference type="InterPro" id="IPR014710">
    <property type="entry name" value="RmlC-like_jellyroll"/>
</dbReference>
<sequence>MKVEEKEIELLLSAFEQLVEIPPKEREFFRALVESRIVPSQSHFVRAGELTADIGFCLSGLFRLYYTTSDGAEYNKSFCGQNEFVASYSSLLMKEPAYFSIQALMDSQLLVVRFRDFEALFDRHVCWEKLGRKIAERMFISKERRERELLMLSAEERYRLFLGRYKHLEHRVPQYHIAAYLGITPVALSRIRRRLT</sequence>
<protein>
    <submittedName>
        <fullName evidence="3">Crp/Fnr family transcriptional regulator</fullName>
    </submittedName>
</protein>
<evidence type="ECO:0000313" key="3">
    <source>
        <dbReference type="EMBL" id="MFC4304346.1"/>
    </source>
</evidence>
<dbReference type="SUPFAM" id="SSF51206">
    <property type="entry name" value="cAMP-binding domain-like"/>
    <property type="match status" value="1"/>
</dbReference>
<dbReference type="CDD" id="cd00038">
    <property type="entry name" value="CAP_ED"/>
    <property type="match status" value="1"/>
</dbReference>
<proteinExistence type="predicted"/>
<accession>A0ABV8SA02</accession>
<dbReference type="Gene3D" id="2.60.120.10">
    <property type="entry name" value="Jelly Rolls"/>
    <property type="match status" value="1"/>
</dbReference>
<evidence type="ECO:0000259" key="2">
    <source>
        <dbReference type="Pfam" id="PF00027"/>
    </source>
</evidence>
<keyword evidence="4" id="KW-1185">Reference proteome</keyword>
<feature type="domain" description="Cyclic nucleotide-binding" evidence="2">
    <location>
        <begin position="39"/>
        <end position="124"/>
    </location>
</feature>
<name>A0ABV8SA02_9BACL</name>
<evidence type="ECO:0000313" key="4">
    <source>
        <dbReference type="Proteomes" id="UP001595755"/>
    </source>
</evidence>
<keyword evidence="1" id="KW-0010">Activator</keyword>
<evidence type="ECO:0000256" key="1">
    <source>
        <dbReference type="ARBA" id="ARBA00023159"/>
    </source>
</evidence>
<comment type="caution">
    <text evidence="3">The sequence shown here is derived from an EMBL/GenBank/DDBJ whole genome shotgun (WGS) entry which is preliminary data.</text>
</comment>
<dbReference type="RefSeq" id="WP_204601855.1">
    <property type="nucleotide sequence ID" value="NZ_JBHSED010000022.1"/>
</dbReference>